<comment type="caution">
    <text evidence="4">The sequence shown here is derived from an EMBL/GenBank/DDBJ whole genome shotgun (WGS) entry which is preliminary data.</text>
</comment>
<name>A0A2P4XKM1_9STRA</name>
<dbReference type="SUPFAM" id="SSF56112">
    <property type="entry name" value="Protein kinase-like (PK-like)"/>
    <property type="match status" value="1"/>
</dbReference>
<dbReference type="InterPro" id="IPR011009">
    <property type="entry name" value="Kinase-like_dom_sf"/>
</dbReference>
<keyword evidence="5" id="KW-1185">Reference proteome</keyword>
<dbReference type="PANTHER" id="PTHR12187:SF11">
    <property type="entry name" value="PHOSPHATIDYLINOSITOL-3,4-BISPHOSPHATE 4-PHOSPHATASE"/>
    <property type="match status" value="1"/>
</dbReference>
<proteinExistence type="predicted"/>
<keyword evidence="2" id="KW-0443">Lipid metabolism</keyword>
<organism evidence="4 5">
    <name type="scientific">Phytophthora palmivora</name>
    <dbReference type="NCBI Taxonomy" id="4796"/>
    <lineage>
        <taxon>Eukaryota</taxon>
        <taxon>Sar</taxon>
        <taxon>Stramenopiles</taxon>
        <taxon>Oomycota</taxon>
        <taxon>Peronosporomycetes</taxon>
        <taxon>Peronosporales</taxon>
        <taxon>Peronosporaceae</taxon>
        <taxon>Phytophthora</taxon>
    </lineage>
</organism>
<dbReference type="OrthoDB" id="4062651at2759"/>
<dbReference type="InterPro" id="IPR039034">
    <property type="entry name" value="INPP4"/>
</dbReference>
<reference evidence="4 5" key="1">
    <citation type="journal article" date="2017" name="Genome Biol. Evol.">
        <title>Phytophthora megakarya and P. palmivora, closely related causal agents of cacao black pod rot, underwent increases in genome sizes and gene numbers by different mechanisms.</title>
        <authorList>
            <person name="Ali S.S."/>
            <person name="Shao J."/>
            <person name="Lary D.J."/>
            <person name="Kronmiller B."/>
            <person name="Shen D."/>
            <person name="Strem M.D."/>
            <person name="Amoako-Attah I."/>
            <person name="Akrofi A.Y."/>
            <person name="Begoude B.A."/>
            <person name="Ten Hoopen G.M."/>
            <person name="Coulibaly K."/>
            <person name="Kebe B.I."/>
            <person name="Melnick R.L."/>
            <person name="Guiltinan M.J."/>
            <person name="Tyler B.M."/>
            <person name="Meinhardt L.W."/>
            <person name="Bailey B.A."/>
        </authorList>
    </citation>
    <scope>NUCLEOTIDE SEQUENCE [LARGE SCALE GENOMIC DNA]</scope>
    <source>
        <strain evidence="5">sbr112.9</strain>
    </source>
</reference>
<accession>A0A2P4XKM1</accession>
<evidence type="ECO:0000259" key="3">
    <source>
        <dbReference type="SMART" id="SM00219"/>
    </source>
</evidence>
<dbReference type="SMART" id="SM00219">
    <property type="entry name" value="TyrKc"/>
    <property type="match status" value="1"/>
</dbReference>
<feature type="domain" description="Tyrosine-protein kinase catalytic" evidence="3">
    <location>
        <begin position="85"/>
        <end position="264"/>
    </location>
</feature>
<dbReference type="GO" id="GO:0016316">
    <property type="term" value="F:phosphatidylinositol-3,4-bisphosphate 4-phosphatase activity"/>
    <property type="evidence" value="ECO:0007669"/>
    <property type="project" value="InterPro"/>
</dbReference>
<sequence length="448" mass="50838">MDAKVEVEKRLFQLCHSDGVFSDLSDTKSQAIALLLLSNETTRHMASYSTEAQELLTSVTNQVMRMSGSSIPEVPEWFIPEHEVQREMRPFDRGGFGEVFRGKWRGLNVVIKCVSVNAPMDRRAFHREARIWHQAKHKHIVKFTALAILVTPAFCAANGNLVDYLDQMKKIDRCVLTIEFLLSSVGEERGMLEDMSEGVRWLNSTVSFKIVESREVNPIVEMSKCVEVKSTSDEHDLVAVFAVPPSIFSELPEELQQGECVKLLCVLFTQGINESKTMVNFNLKSSLEDDINFESVQMLQRYFRVYRQVASRATSAGQDPAGLNELRAEIEALAYRLDTRSRYRNKKHVNTLIIASDICYRLGAGRTTCCDNGKGRTAMSVTLEMTRPLVDHLHVTRGIDLCNTMRERGVRRVNEFADSCIHNKYQFDLSQLANTPECYLPPPGTTRR</sequence>
<evidence type="ECO:0000313" key="4">
    <source>
        <dbReference type="EMBL" id="POM66111.1"/>
    </source>
</evidence>
<evidence type="ECO:0000313" key="5">
    <source>
        <dbReference type="Proteomes" id="UP000237271"/>
    </source>
</evidence>
<dbReference type="InterPro" id="IPR020635">
    <property type="entry name" value="Tyr_kinase_cat_dom"/>
</dbReference>
<dbReference type="AlphaFoldDB" id="A0A2P4XKM1"/>
<keyword evidence="1" id="KW-0378">Hydrolase</keyword>
<evidence type="ECO:0000256" key="2">
    <source>
        <dbReference type="ARBA" id="ARBA00023098"/>
    </source>
</evidence>
<dbReference type="GO" id="GO:0005737">
    <property type="term" value="C:cytoplasm"/>
    <property type="evidence" value="ECO:0007669"/>
    <property type="project" value="TreeGrafter"/>
</dbReference>
<dbReference type="EMBL" id="NCKW01009740">
    <property type="protein sequence ID" value="POM66111.1"/>
    <property type="molecule type" value="Genomic_DNA"/>
</dbReference>
<evidence type="ECO:0000256" key="1">
    <source>
        <dbReference type="ARBA" id="ARBA00022801"/>
    </source>
</evidence>
<dbReference type="Pfam" id="PF07714">
    <property type="entry name" value="PK_Tyr_Ser-Thr"/>
    <property type="match status" value="1"/>
</dbReference>
<dbReference type="Proteomes" id="UP000237271">
    <property type="component" value="Unassembled WGS sequence"/>
</dbReference>
<gene>
    <name evidence="4" type="ORF">PHPALM_18078</name>
</gene>
<dbReference type="PANTHER" id="PTHR12187">
    <property type="entry name" value="AGAP000124-PA"/>
    <property type="match status" value="1"/>
</dbReference>
<dbReference type="GO" id="GO:0004713">
    <property type="term" value="F:protein tyrosine kinase activity"/>
    <property type="evidence" value="ECO:0007669"/>
    <property type="project" value="InterPro"/>
</dbReference>
<dbReference type="InterPro" id="IPR001245">
    <property type="entry name" value="Ser-Thr/Tyr_kinase_cat_dom"/>
</dbReference>
<dbReference type="Gene3D" id="3.30.200.20">
    <property type="entry name" value="Phosphorylase Kinase, domain 1"/>
    <property type="match status" value="1"/>
</dbReference>
<protein>
    <submittedName>
        <fullName evidence="4">Inositol-3,4-bisphosphate 4-phosphatase</fullName>
    </submittedName>
</protein>